<comment type="caution">
    <text evidence="1">The sequence shown here is derived from an EMBL/GenBank/DDBJ whole genome shotgun (WGS) entry which is preliminary data.</text>
</comment>
<reference evidence="1" key="1">
    <citation type="journal article" date="2022" name="Int. J. Mol. Sci.">
        <title>Draft Genome of Tanacetum Coccineum: Genomic Comparison of Closely Related Tanacetum-Family Plants.</title>
        <authorList>
            <person name="Yamashiro T."/>
            <person name="Shiraishi A."/>
            <person name="Nakayama K."/>
            <person name="Satake H."/>
        </authorList>
    </citation>
    <scope>NUCLEOTIDE SEQUENCE</scope>
</reference>
<gene>
    <name evidence="1" type="ORF">Tco_0703816</name>
</gene>
<evidence type="ECO:0000313" key="2">
    <source>
        <dbReference type="Proteomes" id="UP001151760"/>
    </source>
</evidence>
<accession>A0ABQ4Y1P1</accession>
<dbReference type="Proteomes" id="UP001151760">
    <property type="component" value="Unassembled WGS sequence"/>
</dbReference>
<protein>
    <recommendedName>
        <fullName evidence="3">Transposase</fullName>
    </recommendedName>
</protein>
<sequence>MWKKLLLVAIDEAGFDWSYMADDEVPTNMALMAFSDSEDKVPIKGTSMISDGDKGNKSEVWETFAPLTTKQITIPGLQVLQLTGRTLMN</sequence>
<dbReference type="EMBL" id="BQNB010009972">
    <property type="protein sequence ID" value="GJS70975.1"/>
    <property type="molecule type" value="Genomic_DNA"/>
</dbReference>
<evidence type="ECO:0008006" key="3">
    <source>
        <dbReference type="Google" id="ProtNLM"/>
    </source>
</evidence>
<evidence type="ECO:0000313" key="1">
    <source>
        <dbReference type="EMBL" id="GJS70975.1"/>
    </source>
</evidence>
<organism evidence="1 2">
    <name type="scientific">Tanacetum coccineum</name>
    <dbReference type="NCBI Taxonomy" id="301880"/>
    <lineage>
        <taxon>Eukaryota</taxon>
        <taxon>Viridiplantae</taxon>
        <taxon>Streptophyta</taxon>
        <taxon>Embryophyta</taxon>
        <taxon>Tracheophyta</taxon>
        <taxon>Spermatophyta</taxon>
        <taxon>Magnoliopsida</taxon>
        <taxon>eudicotyledons</taxon>
        <taxon>Gunneridae</taxon>
        <taxon>Pentapetalae</taxon>
        <taxon>asterids</taxon>
        <taxon>campanulids</taxon>
        <taxon>Asterales</taxon>
        <taxon>Asteraceae</taxon>
        <taxon>Asteroideae</taxon>
        <taxon>Anthemideae</taxon>
        <taxon>Anthemidinae</taxon>
        <taxon>Tanacetum</taxon>
    </lineage>
</organism>
<reference evidence="1" key="2">
    <citation type="submission" date="2022-01" db="EMBL/GenBank/DDBJ databases">
        <authorList>
            <person name="Yamashiro T."/>
            <person name="Shiraishi A."/>
            <person name="Satake H."/>
            <person name="Nakayama K."/>
        </authorList>
    </citation>
    <scope>NUCLEOTIDE SEQUENCE</scope>
</reference>
<name>A0ABQ4Y1P1_9ASTR</name>
<keyword evidence="2" id="KW-1185">Reference proteome</keyword>
<proteinExistence type="predicted"/>